<comment type="catalytic activity">
    <reaction evidence="1">
        <text>Endonucleolytic cleavage to 5'-phosphomonoester.</text>
        <dbReference type="EC" id="3.1.26.4"/>
    </reaction>
</comment>
<dbReference type="Gene3D" id="3.30.420.10">
    <property type="entry name" value="Ribonuclease H-like superfamily/Ribonuclease H"/>
    <property type="match status" value="1"/>
</dbReference>
<dbReference type="GO" id="GO:0046872">
    <property type="term" value="F:metal ion binding"/>
    <property type="evidence" value="ECO:0007669"/>
    <property type="project" value="UniProtKB-KW"/>
</dbReference>
<keyword evidence="5" id="KW-0963">Cytoplasm</keyword>
<dbReference type="AlphaFoldDB" id="A0A644Z1Q3"/>
<evidence type="ECO:0000256" key="3">
    <source>
        <dbReference type="ARBA" id="ARBA00004496"/>
    </source>
</evidence>
<evidence type="ECO:0000256" key="4">
    <source>
        <dbReference type="ARBA" id="ARBA00012180"/>
    </source>
</evidence>
<comment type="subcellular location">
    <subcellularLocation>
        <location evidence="3">Cytoplasm</location>
    </subcellularLocation>
</comment>
<evidence type="ECO:0000256" key="5">
    <source>
        <dbReference type="ARBA" id="ARBA00022490"/>
    </source>
</evidence>
<organism evidence="11">
    <name type="scientific">bioreactor metagenome</name>
    <dbReference type="NCBI Taxonomy" id="1076179"/>
    <lineage>
        <taxon>unclassified sequences</taxon>
        <taxon>metagenomes</taxon>
        <taxon>ecological metagenomes</taxon>
    </lineage>
</organism>
<evidence type="ECO:0000256" key="9">
    <source>
        <dbReference type="ARBA" id="ARBA00022801"/>
    </source>
</evidence>
<keyword evidence="6" id="KW-0540">Nuclease</keyword>
<dbReference type="PROSITE" id="PS51975">
    <property type="entry name" value="RNASE_H_2"/>
    <property type="match status" value="1"/>
</dbReference>
<evidence type="ECO:0000313" key="11">
    <source>
        <dbReference type="EMBL" id="MPM34820.1"/>
    </source>
</evidence>
<evidence type="ECO:0000259" key="10">
    <source>
        <dbReference type="PROSITE" id="PS51975"/>
    </source>
</evidence>
<accession>A0A644Z1Q3</accession>
<comment type="function">
    <text evidence="2">Endonuclease that specifically degrades the RNA of RNA-DNA hybrids.</text>
</comment>
<dbReference type="PANTHER" id="PTHR10954">
    <property type="entry name" value="RIBONUCLEASE H2 SUBUNIT A"/>
    <property type="match status" value="1"/>
</dbReference>
<dbReference type="GO" id="GO:0005737">
    <property type="term" value="C:cytoplasm"/>
    <property type="evidence" value="ECO:0007669"/>
    <property type="project" value="UniProtKB-SubCell"/>
</dbReference>
<evidence type="ECO:0000256" key="7">
    <source>
        <dbReference type="ARBA" id="ARBA00022723"/>
    </source>
</evidence>
<evidence type="ECO:0000256" key="8">
    <source>
        <dbReference type="ARBA" id="ARBA00022759"/>
    </source>
</evidence>
<keyword evidence="9 11" id="KW-0378">Hydrolase</keyword>
<dbReference type="EMBL" id="VSSQ01007089">
    <property type="protein sequence ID" value="MPM34820.1"/>
    <property type="molecule type" value="Genomic_DNA"/>
</dbReference>
<dbReference type="PANTHER" id="PTHR10954:SF23">
    <property type="entry name" value="RIBONUCLEASE"/>
    <property type="match status" value="1"/>
</dbReference>
<comment type="caution">
    <text evidence="11">The sequence shown here is derived from an EMBL/GenBank/DDBJ whole genome shotgun (WGS) entry which is preliminary data.</text>
</comment>
<dbReference type="GO" id="GO:0003723">
    <property type="term" value="F:RNA binding"/>
    <property type="evidence" value="ECO:0007669"/>
    <property type="project" value="InterPro"/>
</dbReference>
<protein>
    <recommendedName>
        <fullName evidence="4">ribonuclease H</fullName>
        <ecNumber evidence="4">3.1.26.4</ecNumber>
    </recommendedName>
</protein>
<dbReference type="InterPro" id="IPR001352">
    <property type="entry name" value="RNase_HII/HIII"/>
</dbReference>
<reference evidence="11" key="1">
    <citation type="submission" date="2019-08" db="EMBL/GenBank/DDBJ databases">
        <authorList>
            <person name="Kucharzyk K."/>
            <person name="Murdoch R.W."/>
            <person name="Higgins S."/>
            <person name="Loffler F."/>
        </authorList>
    </citation>
    <scope>NUCLEOTIDE SEQUENCE</scope>
</reference>
<dbReference type="CDD" id="cd06590">
    <property type="entry name" value="RNase_HII_bacteria_HIII_like"/>
    <property type="match status" value="1"/>
</dbReference>
<dbReference type="GO" id="GO:0006298">
    <property type="term" value="P:mismatch repair"/>
    <property type="evidence" value="ECO:0007669"/>
    <property type="project" value="TreeGrafter"/>
</dbReference>
<dbReference type="SUPFAM" id="SSF53098">
    <property type="entry name" value="Ribonuclease H-like"/>
    <property type="match status" value="1"/>
</dbReference>
<dbReference type="InterPro" id="IPR024567">
    <property type="entry name" value="RNase_HII/HIII_dom"/>
</dbReference>
<evidence type="ECO:0000256" key="6">
    <source>
        <dbReference type="ARBA" id="ARBA00022722"/>
    </source>
</evidence>
<feature type="domain" description="RNase H type-2" evidence="10">
    <location>
        <begin position="106"/>
        <end position="318"/>
    </location>
</feature>
<dbReference type="GO" id="GO:0032299">
    <property type="term" value="C:ribonuclease H2 complex"/>
    <property type="evidence" value="ECO:0007669"/>
    <property type="project" value="TreeGrafter"/>
</dbReference>
<sequence>MIDFSSYLENIRQQLCSLPDVAAKEKELPYGKQFQIVRGNEKVVLSVYKGKKGISTVWGGQEGSLMNSAMAALSSADVKKCAETNIKNNEFKNSISLLENCAGFKGMWVGSDESGKGDFFGPLVVAAVLVDTDIARELIAAGVKDCKVLTDKEIHRLAPIIKEAAPINVVLAMKPEMYNYRYEQLRLEKKNLNHLLANGHVSAIRKAVQQRPECNYALVDQFSVHSGIREALEKEFDDLIVVEQKRAEADIAVAAASVLARECFLMVMDELSILAGRKLAKGGGELATTQAKEIKEEFGLNILEKLVKKHFSNYKKIN</sequence>
<dbReference type="EC" id="3.1.26.4" evidence="4"/>
<evidence type="ECO:0000256" key="2">
    <source>
        <dbReference type="ARBA" id="ARBA00004065"/>
    </source>
</evidence>
<dbReference type="GO" id="GO:0043137">
    <property type="term" value="P:DNA replication, removal of RNA primer"/>
    <property type="evidence" value="ECO:0007669"/>
    <property type="project" value="TreeGrafter"/>
</dbReference>
<dbReference type="InterPro" id="IPR012337">
    <property type="entry name" value="RNaseH-like_sf"/>
</dbReference>
<gene>
    <name evidence="11" type="primary">rnhC_2</name>
    <name evidence="11" type="ORF">SDC9_81410</name>
</gene>
<dbReference type="InterPro" id="IPR036397">
    <property type="entry name" value="RNaseH_sf"/>
</dbReference>
<evidence type="ECO:0000256" key="1">
    <source>
        <dbReference type="ARBA" id="ARBA00000077"/>
    </source>
</evidence>
<dbReference type="Pfam" id="PF01351">
    <property type="entry name" value="RNase_HII"/>
    <property type="match status" value="1"/>
</dbReference>
<keyword evidence="7" id="KW-0479">Metal-binding</keyword>
<proteinExistence type="predicted"/>
<dbReference type="GO" id="GO:0004523">
    <property type="term" value="F:RNA-DNA hybrid ribonuclease activity"/>
    <property type="evidence" value="ECO:0007669"/>
    <property type="project" value="UniProtKB-EC"/>
</dbReference>
<name>A0A644Z1Q3_9ZZZZ</name>
<keyword evidence="8" id="KW-0255">Endonuclease</keyword>